<accession>A0ABD0KXU5</accession>
<feature type="compositionally biased region" description="Polar residues" evidence="7">
    <location>
        <begin position="561"/>
        <end position="582"/>
    </location>
</feature>
<feature type="transmembrane region" description="Helical" evidence="8">
    <location>
        <begin position="347"/>
        <end position="367"/>
    </location>
</feature>
<dbReference type="Pfam" id="PF16489">
    <property type="entry name" value="GAIN"/>
    <property type="match status" value="1"/>
</dbReference>
<dbReference type="EMBL" id="JACVVK020000113">
    <property type="protein sequence ID" value="KAK7491592.1"/>
    <property type="molecule type" value="Genomic_DNA"/>
</dbReference>
<keyword evidence="3 8" id="KW-0812">Transmembrane</keyword>
<feature type="transmembrane region" description="Helical" evidence="8">
    <location>
        <begin position="379"/>
        <end position="399"/>
    </location>
</feature>
<feature type="non-terminal residue" evidence="11">
    <location>
        <position position="582"/>
    </location>
</feature>
<dbReference type="SMART" id="SM00303">
    <property type="entry name" value="GPS"/>
    <property type="match status" value="1"/>
</dbReference>
<dbReference type="PROSITE" id="PS50261">
    <property type="entry name" value="G_PROTEIN_RECEP_F2_4"/>
    <property type="match status" value="1"/>
</dbReference>
<dbReference type="PROSITE" id="PS50221">
    <property type="entry name" value="GAIN_B"/>
    <property type="match status" value="1"/>
</dbReference>
<evidence type="ECO:0000256" key="1">
    <source>
        <dbReference type="ARBA" id="ARBA00004651"/>
    </source>
</evidence>
<organism evidence="11 12">
    <name type="scientific">Batillaria attramentaria</name>
    <dbReference type="NCBI Taxonomy" id="370345"/>
    <lineage>
        <taxon>Eukaryota</taxon>
        <taxon>Metazoa</taxon>
        <taxon>Spiralia</taxon>
        <taxon>Lophotrochozoa</taxon>
        <taxon>Mollusca</taxon>
        <taxon>Gastropoda</taxon>
        <taxon>Caenogastropoda</taxon>
        <taxon>Sorbeoconcha</taxon>
        <taxon>Cerithioidea</taxon>
        <taxon>Batillariidae</taxon>
        <taxon>Batillaria</taxon>
    </lineage>
</organism>
<keyword evidence="4 8" id="KW-1133">Transmembrane helix</keyword>
<feature type="transmembrane region" description="Helical" evidence="8">
    <location>
        <begin position="313"/>
        <end position="332"/>
    </location>
</feature>
<evidence type="ECO:0000259" key="9">
    <source>
        <dbReference type="PROSITE" id="PS50221"/>
    </source>
</evidence>
<dbReference type="Pfam" id="PF00002">
    <property type="entry name" value="7tm_2"/>
    <property type="match status" value="1"/>
</dbReference>
<proteinExistence type="predicted"/>
<dbReference type="InterPro" id="IPR000832">
    <property type="entry name" value="GPCR_2_secretin-like"/>
</dbReference>
<keyword evidence="6" id="KW-1015">Disulfide bond</keyword>
<dbReference type="Pfam" id="PF01825">
    <property type="entry name" value="GPS"/>
    <property type="match status" value="1"/>
</dbReference>
<feature type="domain" description="GAIN-B" evidence="9">
    <location>
        <begin position="108"/>
        <end position="271"/>
    </location>
</feature>
<dbReference type="GO" id="GO:0005886">
    <property type="term" value="C:plasma membrane"/>
    <property type="evidence" value="ECO:0007669"/>
    <property type="project" value="UniProtKB-SubCell"/>
</dbReference>
<evidence type="ECO:0000256" key="2">
    <source>
        <dbReference type="ARBA" id="ARBA00022475"/>
    </source>
</evidence>
<dbReference type="AlphaFoldDB" id="A0ABD0KXU5"/>
<evidence type="ECO:0000256" key="8">
    <source>
        <dbReference type="SAM" id="Phobius"/>
    </source>
</evidence>
<comment type="subcellular location">
    <subcellularLocation>
        <location evidence="1">Cell membrane</location>
        <topology evidence="1">Multi-pass membrane protein</topology>
    </subcellularLocation>
</comment>
<comment type="caution">
    <text evidence="11">The sequence shown here is derived from an EMBL/GenBank/DDBJ whole genome shotgun (WGS) entry which is preliminary data.</text>
</comment>
<keyword evidence="5 8" id="KW-0472">Membrane</keyword>
<evidence type="ECO:0000259" key="10">
    <source>
        <dbReference type="PROSITE" id="PS50261"/>
    </source>
</evidence>
<dbReference type="InterPro" id="IPR000203">
    <property type="entry name" value="GPS"/>
</dbReference>
<dbReference type="PANTHER" id="PTHR12011">
    <property type="entry name" value="ADHESION G-PROTEIN COUPLED RECEPTOR"/>
    <property type="match status" value="1"/>
</dbReference>
<feature type="transmembrane region" description="Helical" evidence="8">
    <location>
        <begin position="272"/>
        <end position="292"/>
    </location>
</feature>
<feature type="transmembrane region" description="Helical" evidence="8">
    <location>
        <begin position="457"/>
        <end position="479"/>
    </location>
</feature>
<evidence type="ECO:0000256" key="7">
    <source>
        <dbReference type="SAM" id="MobiDB-lite"/>
    </source>
</evidence>
<gene>
    <name evidence="11" type="ORF">BaRGS_00017231</name>
</gene>
<evidence type="ECO:0000256" key="4">
    <source>
        <dbReference type="ARBA" id="ARBA00022989"/>
    </source>
</evidence>
<dbReference type="InterPro" id="IPR057244">
    <property type="entry name" value="GAIN_B"/>
</dbReference>
<dbReference type="Gene3D" id="2.60.220.50">
    <property type="match status" value="1"/>
</dbReference>
<dbReference type="InterPro" id="IPR046338">
    <property type="entry name" value="GAIN_dom_sf"/>
</dbReference>
<evidence type="ECO:0000256" key="6">
    <source>
        <dbReference type="ARBA" id="ARBA00023157"/>
    </source>
</evidence>
<feature type="transmembrane region" description="Helical" evidence="8">
    <location>
        <begin position="419"/>
        <end position="441"/>
    </location>
</feature>
<feature type="region of interest" description="Disordered" evidence="7">
    <location>
        <begin position="530"/>
        <end position="582"/>
    </location>
</feature>
<reference evidence="11 12" key="1">
    <citation type="journal article" date="2023" name="Sci. Data">
        <title>Genome assembly of the Korean intertidal mud-creeper Batillaria attramentaria.</title>
        <authorList>
            <person name="Patra A.K."/>
            <person name="Ho P.T."/>
            <person name="Jun S."/>
            <person name="Lee S.J."/>
            <person name="Kim Y."/>
            <person name="Won Y.J."/>
        </authorList>
    </citation>
    <scope>NUCLEOTIDE SEQUENCE [LARGE SCALE GENOMIC DNA]</scope>
    <source>
        <strain evidence="11">Wonlab-2016</strain>
    </source>
</reference>
<dbReference type="PANTHER" id="PTHR12011:SF347">
    <property type="entry name" value="FI21270P1-RELATED"/>
    <property type="match status" value="1"/>
</dbReference>
<sequence length="582" mass="63173">MNGTQTGSSTKEAERLAKITQSDLLQSHVQTAVDILGKVAGISSSQPPDIDTLKNFVQSADNLLQAPADVWKNLTTHAFSLLNAVDTLGTAVSNVTTTELEIISTDKIALQIGQSRDDIVFPNRSKSDDYPSWAVDDGNSIFLSKDAFPASVVSVKYSAVMYRNLSNVFSVQLDRSLTEEKSSELSVDSVILTLSIANVQDTIKQPVELTFKHTSGNFREPSCRFLDYSSVSTGVWSTRGCTLVTSNEAATQCSCDHLTNFAVLMRPDDTPFVVRIILIVACCIAILCLLVAMIRRCVVSWGDLKSDRNAVLFNQWVVLLLAYFLLLIGLIIKPPDHEIGCKVVSALLHYLFLVAFFLKLCEALNIFRSVVSDLPVKSVWLVILAYGLPAIVVAVSLGVRLDGYGGSDFCWVNVDDPLIWAFVGPALVTVLAIIVCVALVIRKLHSGKASPRDQATPVLAICVMTPILGLIWVFGVLSVNKDTVAFQWLFLTLIIVQVNPVVTDPVVTDPVVTDPVVTDPVVTDPVVTDPVVTDPVVTDPEKQSSEPSVPIGADKEGSMAARQSQELQQLPVSSPPDNTQYE</sequence>
<name>A0ABD0KXU5_9CAEN</name>
<dbReference type="InterPro" id="IPR017981">
    <property type="entry name" value="GPCR_2-like_7TM"/>
</dbReference>
<evidence type="ECO:0000313" key="12">
    <source>
        <dbReference type="Proteomes" id="UP001519460"/>
    </source>
</evidence>
<dbReference type="InterPro" id="IPR032471">
    <property type="entry name" value="AGRL2-4_GAIN_subdom_A"/>
</dbReference>
<feature type="domain" description="G-protein coupled receptors family 2 profile 2" evidence="10">
    <location>
        <begin position="274"/>
        <end position="499"/>
    </location>
</feature>
<dbReference type="Gene3D" id="1.20.1070.10">
    <property type="entry name" value="Rhodopsin 7-helix transmembrane proteins"/>
    <property type="match status" value="1"/>
</dbReference>
<dbReference type="Proteomes" id="UP001519460">
    <property type="component" value="Unassembled WGS sequence"/>
</dbReference>
<evidence type="ECO:0000256" key="3">
    <source>
        <dbReference type="ARBA" id="ARBA00022692"/>
    </source>
</evidence>
<keyword evidence="12" id="KW-1185">Reference proteome</keyword>
<evidence type="ECO:0000313" key="11">
    <source>
        <dbReference type="EMBL" id="KAK7491592.1"/>
    </source>
</evidence>
<keyword evidence="2" id="KW-1003">Cell membrane</keyword>
<protein>
    <submittedName>
        <fullName evidence="11">Uncharacterized protein</fullName>
    </submittedName>
</protein>
<evidence type="ECO:0000256" key="5">
    <source>
        <dbReference type="ARBA" id="ARBA00023136"/>
    </source>
</evidence>